<accession>A0A7W7K107</accession>
<proteinExistence type="predicted"/>
<dbReference type="EMBL" id="JACHLN010000002">
    <property type="protein sequence ID" value="MBB4839066.1"/>
    <property type="molecule type" value="Genomic_DNA"/>
</dbReference>
<name>A0A7W7K107_9SPHN</name>
<evidence type="ECO:0000313" key="2">
    <source>
        <dbReference type="EMBL" id="MBB4839066.1"/>
    </source>
</evidence>
<reference evidence="2 3" key="1">
    <citation type="submission" date="2020-08" db="EMBL/GenBank/DDBJ databases">
        <title>Functional genomics of gut bacteria from endangered species of beetles.</title>
        <authorList>
            <person name="Carlos-Shanley C."/>
        </authorList>
    </citation>
    <scope>NUCLEOTIDE SEQUENCE [LARGE SCALE GENOMIC DNA]</scope>
    <source>
        <strain evidence="2 3">S00224</strain>
    </source>
</reference>
<dbReference type="AlphaFoldDB" id="A0A7W7K107"/>
<gene>
    <name evidence="2" type="ORF">HNP52_002135</name>
</gene>
<feature type="region of interest" description="Disordered" evidence="1">
    <location>
        <begin position="135"/>
        <end position="165"/>
    </location>
</feature>
<protein>
    <submittedName>
        <fullName evidence="2">Uncharacterized protein</fullName>
    </submittedName>
</protein>
<sequence>MPGLPKLHSDLLAALDELEHLLAQPALDQLRLSRVRLYISKVNGERRNTVDRLCEALEREATGVHAQQIAALRQSNIEKRIEYTVHVGNWGLREVAADWPGYCRASVELSRSIRQQVMVEQALLCDRQDDADPLALSDPRGYMGRQLPNQDIGAPHGHPPRPHLR</sequence>
<comment type="caution">
    <text evidence="2">The sequence shown here is derived from an EMBL/GenBank/DDBJ whole genome shotgun (WGS) entry which is preliminary data.</text>
</comment>
<dbReference type="Proteomes" id="UP000575241">
    <property type="component" value="Unassembled WGS sequence"/>
</dbReference>
<keyword evidence="3" id="KW-1185">Reference proteome</keyword>
<evidence type="ECO:0000256" key="1">
    <source>
        <dbReference type="SAM" id="MobiDB-lite"/>
    </source>
</evidence>
<dbReference type="RefSeq" id="WP_184166586.1">
    <property type="nucleotide sequence ID" value="NZ_JACHLN010000002.1"/>
</dbReference>
<organism evidence="2 3">
    <name type="scientific">Sphingomonas kyeonggiensis</name>
    <dbReference type="NCBI Taxonomy" id="1268553"/>
    <lineage>
        <taxon>Bacteria</taxon>
        <taxon>Pseudomonadati</taxon>
        <taxon>Pseudomonadota</taxon>
        <taxon>Alphaproteobacteria</taxon>
        <taxon>Sphingomonadales</taxon>
        <taxon>Sphingomonadaceae</taxon>
        <taxon>Sphingomonas</taxon>
    </lineage>
</organism>
<evidence type="ECO:0000313" key="3">
    <source>
        <dbReference type="Proteomes" id="UP000575241"/>
    </source>
</evidence>